<dbReference type="Pfam" id="PF01895">
    <property type="entry name" value="PhoU"/>
    <property type="match status" value="2"/>
</dbReference>
<comment type="subunit">
    <text evidence="3">Homodimer.</text>
</comment>
<dbReference type="FunFam" id="1.20.58.220:FF:000004">
    <property type="entry name" value="Phosphate-specific transport system accessory protein PhoU"/>
    <property type="match status" value="1"/>
</dbReference>
<dbReference type="Gene3D" id="1.20.58.220">
    <property type="entry name" value="Phosphate transport system protein phou homolog 2, domain 2"/>
    <property type="match status" value="1"/>
</dbReference>
<dbReference type="PANTHER" id="PTHR42930">
    <property type="entry name" value="PHOSPHATE-SPECIFIC TRANSPORT SYSTEM ACCESSORY PROTEIN PHOU"/>
    <property type="match status" value="1"/>
</dbReference>
<keyword evidence="5" id="KW-0963">Cytoplasm</keyword>
<protein>
    <submittedName>
        <fullName evidence="8">Unannotated protein</fullName>
    </submittedName>
</protein>
<comment type="subcellular location">
    <subcellularLocation>
        <location evidence="1">Cytoplasm</location>
    </subcellularLocation>
</comment>
<dbReference type="InterPro" id="IPR026022">
    <property type="entry name" value="PhoU_dom"/>
</dbReference>
<evidence type="ECO:0000259" key="7">
    <source>
        <dbReference type="Pfam" id="PF01895"/>
    </source>
</evidence>
<dbReference type="GO" id="GO:0045936">
    <property type="term" value="P:negative regulation of phosphate metabolic process"/>
    <property type="evidence" value="ECO:0007669"/>
    <property type="project" value="InterPro"/>
</dbReference>
<comment type="similarity">
    <text evidence="2">Belongs to the PhoU family.</text>
</comment>
<feature type="domain" description="PhoU" evidence="7">
    <location>
        <begin position="25"/>
        <end position="108"/>
    </location>
</feature>
<gene>
    <name evidence="8" type="ORF">UFOPK3522_00479</name>
</gene>
<keyword evidence="4" id="KW-0813">Transport</keyword>
<evidence type="ECO:0000256" key="5">
    <source>
        <dbReference type="ARBA" id="ARBA00022490"/>
    </source>
</evidence>
<feature type="domain" description="PhoU" evidence="7">
    <location>
        <begin position="126"/>
        <end position="210"/>
    </location>
</feature>
<dbReference type="InterPro" id="IPR028366">
    <property type="entry name" value="PhoU"/>
</dbReference>
<dbReference type="InterPro" id="IPR038078">
    <property type="entry name" value="PhoU-like_sf"/>
</dbReference>
<evidence type="ECO:0000256" key="3">
    <source>
        <dbReference type="ARBA" id="ARBA00011738"/>
    </source>
</evidence>
<dbReference type="GO" id="GO:0006817">
    <property type="term" value="P:phosphate ion transport"/>
    <property type="evidence" value="ECO:0007669"/>
    <property type="project" value="UniProtKB-KW"/>
</dbReference>
<dbReference type="PIRSF" id="PIRSF003107">
    <property type="entry name" value="PhoU"/>
    <property type="match status" value="1"/>
</dbReference>
<keyword evidence="6" id="KW-0592">Phosphate transport</keyword>
<dbReference type="NCBIfam" id="TIGR02135">
    <property type="entry name" value="phoU_full"/>
    <property type="match status" value="1"/>
</dbReference>
<organism evidence="8">
    <name type="scientific">freshwater metagenome</name>
    <dbReference type="NCBI Taxonomy" id="449393"/>
    <lineage>
        <taxon>unclassified sequences</taxon>
        <taxon>metagenomes</taxon>
        <taxon>ecological metagenomes</taxon>
    </lineage>
</organism>
<evidence type="ECO:0000256" key="2">
    <source>
        <dbReference type="ARBA" id="ARBA00008107"/>
    </source>
</evidence>
<evidence type="ECO:0000256" key="6">
    <source>
        <dbReference type="ARBA" id="ARBA00022592"/>
    </source>
</evidence>
<dbReference type="AlphaFoldDB" id="A0A6J5ZFC0"/>
<dbReference type="GO" id="GO:0030643">
    <property type="term" value="P:intracellular phosphate ion homeostasis"/>
    <property type="evidence" value="ECO:0007669"/>
    <property type="project" value="InterPro"/>
</dbReference>
<dbReference type="PANTHER" id="PTHR42930:SF3">
    <property type="entry name" value="PHOSPHATE-SPECIFIC TRANSPORT SYSTEM ACCESSORY PROTEIN PHOU"/>
    <property type="match status" value="1"/>
</dbReference>
<dbReference type="EMBL" id="CAESAO010000026">
    <property type="protein sequence ID" value="CAB4339707.1"/>
    <property type="molecule type" value="Genomic_DNA"/>
</dbReference>
<reference evidence="8" key="1">
    <citation type="submission" date="2020-05" db="EMBL/GenBank/DDBJ databases">
        <authorList>
            <person name="Chiriac C."/>
            <person name="Salcher M."/>
            <person name="Ghai R."/>
            <person name="Kavagutti S V."/>
        </authorList>
    </citation>
    <scope>NUCLEOTIDE SEQUENCE</scope>
</reference>
<evidence type="ECO:0000256" key="1">
    <source>
        <dbReference type="ARBA" id="ARBA00004496"/>
    </source>
</evidence>
<dbReference type="GO" id="GO:0005737">
    <property type="term" value="C:cytoplasm"/>
    <property type="evidence" value="ECO:0007669"/>
    <property type="project" value="UniProtKB-SubCell"/>
</dbReference>
<sequence length="224" mass="25066">MERVTARPQFHDQLALLEEQALGALDIVLEQIDRVMEALENQDVELATFVIADDDRIDGRYLEVHQGILSLLALQAPVASDLRLVAALLHLIKHAERMGDQCVNIAKLIPIVGSEPPIVPELLDRVLRMGTAARAEVQEARLAFRGRDVELANDLFRQDREVNRLNKEVFQLAVAVGDEVDRREWAMTLTLMARAIERIGDNAVGIGEQVVFVETGLFKEFPAE</sequence>
<dbReference type="SUPFAM" id="SSF109755">
    <property type="entry name" value="PhoU-like"/>
    <property type="match status" value="1"/>
</dbReference>
<accession>A0A6J5ZFC0</accession>
<evidence type="ECO:0000313" key="8">
    <source>
        <dbReference type="EMBL" id="CAB4339707.1"/>
    </source>
</evidence>
<evidence type="ECO:0000256" key="4">
    <source>
        <dbReference type="ARBA" id="ARBA00022448"/>
    </source>
</evidence>
<name>A0A6J5ZFC0_9ZZZZ</name>
<proteinExistence type="inferred from homology"/>